<name>A0A543EHN2_9FLAO</name>
<protein>
    <submittedName>
        <fullName evidence="1">Uncharacterized protein</fullName>
    </submittedName>
</protein>
<comment type="caution">
    <text evidence="1">The sequence shown here is derived from an EMBL/GenBank/DDBJ whole genome shotgun (WGS) entry which is preliminary data.</text>
</comment>
<dbReference type="Proteomes" id="UP000316437">
    <property type="component" value="Unassembled WGS sequence"/>
</dbReference>
<organism evidence="1 2">
    <name type="scientific">Chryseobacterium aquifrigidense</name>
    <dbReference type="NCBI Taxonomy" id="558021"/>
    <lineage>
        <taxon>Bacteria</taxon>
        <taxon>Pseudomonadati</taxon>
        <taxon>Bacteroidota</taxon>
        <taxon>Flavobacteriia</taxon>
        <taxon>Flavobacteriales</taxon>
        <taxon>Weeksellaceae</taxon>
        <taxon>Chryseobacterium group</taxon>
        <taxon>Chryseobacterium</taxon>
    </lineage>
</organism>
<evidence type="ECO:0000313" key="2">
    <source>
        <dbReference type="Proteomes" id="UP000316437"/>
    </source>
</evidence>
<dbReference type="RefSeq" id="WP_142015194.1">
    <property type="nucleotide sequence ID" value="NZ_VFPD01000001.1"/>
</dbReference>
<keyword evidence="2" id="KW-1185">Reference proteome</keyword>
<accession>A0A543EHN2</accession>
<reference evidence="1 2" key="1">
    <citation type="submission" date="2019-06" db="EMBL/GenBank/DDBJ databases">
        <title>Sorghum-associated microbial communities from plants grown in Nebraska, USA.</title>
        <authorList>
            <person name="Schachtman D."/>
        </authorList>
    </citation>
    <scope>NUCLEOTIDE SEQUENCE [LARGE SCALE GENOMIC DNA]</scope>
    <source>
        <strain evidence="1 2">110</strain>
    </source>
</reference>
<dbReference type="AlphaFoldDB" id="A0A543EHN2"/>
<evidence type="ECO:0000313" key="1">
    <source>
        <dbReference type="EMBL" id="TQM21084.1"/>
    </source>
</evidence>
<gene>
    <name evidence="1" type="ORF">FB551_0765</name>
</gene>
<sequence>MPISKVIPEYDELNYIQILGELGIAYWLNGEFENSFVIFEDVVNRLLEIKEKSFNKEWIRIFSWTGHTLGYISAEVSKDKVPTYVSDGGDYIKPYLGIYMFNTKDLSDLYLPTKDAIITANMSVFADGVNDIYKAYSWSLKAFDIARNSGDEQTFLMISAICGQYSTINFKLEESLEASLLFSALTSHLSGTPAEKISELERIDLKDLLHEKPSEKWNIAEENTVLITIIPLFIIVLTNYLENRNNKEESFYAFQKLISNYIKDASDKHLWNDLLSVVTSIIEKKISKNELIQKANQYGDEDKKNFQIICLLGHIFYSRNEENAIIQLINAFPYLTKTYKQTNSLIKFILVPFVKLIAIDLLKTSFVGSRTDLEKILNQIESFNISTQNPIQKILQPVVDEFDIKISDDRKLWLYNFKEI</sequence>
<dbReference type="EMBL" id="VFPD01000001">
    <property type="protein sequence ID" value="TQM21084.1"/>
    <property type="molecule type" value="Genomic_DNA"/>
</dbReference>
<proteinExistence type="predicted"/>